<dbReference type="PANTHER" id="PTHR30204:SF98">
    <property type="entry name" value="HTH-TYPE TRANSCRIPTIONAL REGULATOR ADHR"/>
    <property type="match status" value="1"/>
</dbReference>
<dbReference type="PROSITE" id="PS50937">
    <property type="entry name" value="HTH_MERR_2"/>
    <property type="match status" value="1"/>
</dbReference>
<keyword evidence="4" id="KW-1185">Reference proteome</keyword>
<evidence type="ECO:0000259" key="2">
    <source>
        <dbReference type="PROSITE" id="PS50937"/>
    </source>
</evidence>
<evidence type="ECO:0000313" key="4">
    <source>
        <dbReference type="Proteomes" id="UP001558481"/>
    </source>
</evidence>
<reference evidence="3 4" key="1">
    <citation type="journal article" date="2024" name="Fungal Genet. Biol.">
        <title>The porcine skin microbiome exhibits broad fungal antagonism.</title>
        <authorList>
            <person name="De La Cruz K.F."/>
            <person name="Townsend E.C."/>
            <person name="Alex Cheong J.Z."/>
            <person name="Salamzade R."/>
            <person name="Liu A."/>
            <person name="Sandstrom S."/>
            <person name="Davila E."/>
            <person name="Huang L."/>
            <person name="Xu K.H."/>
            <person name="Wu S.Y."/>
            <person name="Meudt J.J."/>
            <person name="Shanmuganayagam D."/>
            <person name="Gibson A.L.F."/>
            <person name="Kalan L.R."/>
        </authorList>
    </citation>
    <scope>NUCLEOTIDE SEQUENCE [LARGE SCALE GENOMIC DNA]</scope>
    <source>
        <strain evidence="3 4">LK2625</strain>
    </source>
</reference>
<dbReference type="EMBL" id="JAYWLU010000011">
    <property type="protein sequence ID" value="MEX3595204.1"/>
    <property type="molecule type" value="Genomic_DNA"/>
</dbReference>
<dbReference type="SMART" id="SM00422">
    <property type="entry name" value="HTH_MERR"/>
    <property type="match status" value="1"/>
</dbReference>
<feature type="domain" description="HTH merR-type" evidence="2">
    <location>
        <begin position="4"/>
        <end position="73"/>
    </location>
</feature>
<accession>A0ABV3V390</accession>
<organism evidence="3 4">
    <name type="scientific">Kocuria carniphila</name>
    <dbReference type="NCBI Taxonomy" id="262208"/>
    <lineage>
        <taxon>Bacteria</taxon>
        <taxon>Bacillati</taxon>
        <taxon>Actinomycetota</taxon>
        <taxon>Actinomycetes</taxon>
        <taxon>Micrococcales</taxon>
        <taxon>Micrococcaceae</taxon>
        <taxon>Kocuria</taxon>
    </lineage>
</organism>
<evidence type="ECO:0000313" key="3">
    <source>
        <dbReference type="EMBL" id="MEX3595204.1"/>
    </source>
</evidence>
<name>A0ABV3V390_9MICC</name>
<protein>
    <submittedName>
        <fullName evidence="3">MerR family transcriptional regulator</fullName>
    </submittedName>
</protein>
<evidence type="ECO:0000256" key="1">
    <source>
        <dbReference type="ARBA" id="ARBA00023125"/>
    </source>
</evidence>
<sequence length="126" mass="14406">MSDRMSIGDAARHLGLEPDTLRYYERKGIVPAPTKDSAGHRVYTETQLHLLEVLLHLKSTGMPMVKIAAFTRLVASDPDGVPERLDLLRDHREQVIQEIESWQHSMRVINRKIEDYNQRLGGHGPQ</sequence>
<dbReference type="InterPro" id="IPR009061">
    <property type="entry name" value="DNA-bd_dom_put_sf"/>
</dbReference>
<dbReference type="SUPFAM" id="SSF46955">
    <property type="entry name" value="Putative DNA-binding domain"/>
    <property type="match status" value="1"/>
</dbReference>
<dbReference type="RefSeq" id="WP_368629583.1">
    <property type="nucleotide sequence ID" value="NZ_JAYWLU010000011.1"/>
</dbReference>
<dbReference type="PANTHER" id="PTHR30204">
    <property type="entry name" value="REDOX-CYCLING DRUG-SENSING TRANSCRIPTIONAL ACTIVATOR SOXR"/>
    <property type="match status" value="1"/>
</dbReference>
<comment type="caution">
    <text evidence="3">The sequence shown here is derived from an EMBL/GenBank/DDBJ whole genome shotgun (WGS) entry which is preliminary data.</text>
</comment>
<dbReference type="CDD" id="cd01109">
    <property type="entry name" value="HTH_YyaN"/>
    <property type="match status" value="1"/>
</dbReference>
<dbReference type="InterPro" id="IPR047057">
    <property type="entry name" value="MerR_fam"/>
</dbReference>
<dbReference type="Proteomes" id="UP001558481">
    <property type="component" value="Unassembled WGS sequence"/>
</dbReference>
<gene>
    <name evidence="3" type="ORF">VVR66_10825</name>
</gene>
<dbReference type="InterPro" id="IPR000551">
    <property type="entry name" value="MerR-type_HTH_dom"/>
</dbReference>
<keyword evidence="1" id="KW-0238">DNA-binding</keyword>
<proteinExistence type="predicted"/>
<dbReference type="Gene3D" id="1.10.1660.10">
    <property type="match status" value="1"/>
</dbReference>
<dbReference type="Pfam" id="PF13411">
    <property type="entry name" value="MerR_1"/>
    <property type="match status" value="1"/>
</dbReference>